<organism evidence="2 3">
    <name type="scientific">Candidatus Methylacidiphilum infernorum</name>
    <dbReference type="NCBI Taxonomy" id="511746"/>
    <lineage>
        <taxon>Bacteria</taxon>
        <taxon>Pseudomonadati</taxon>
        <taxon>Verrucomicrobiota</taxon>
        <taxon>Methylacidiphilae</taxon>
        <taxon>Methylacidiphilales</taxon>
        <taxon>Methylacidiphilaceae</taxon>
        <taxon>Methylacidiphilum (ex Ratnadevi et al. 2023)</taxon>
    </lineage>
</organism>
<proteinExistence type="predicted"/>
<keyword evidence="3" id="KW-1185">Reference proteome</keyword>
<accession>A0ABX7PWN4</accession>
<protein>
    <recommendedName>
        <fullName evidence="1">HupH hydrogenase expression protein C-terminal domain-containing protein</fullName>
    </recommendedName>
</protein>
<dbReference type="EMBL" id="CP065956">
    <property type="protein sequence ID" value="QSR86981.1"/>
    <property type="molecule type" value="Genomic_DNA"/>
</dbReference>
<dbReference type="RefSeq" id="WP_206847433.1">
    <property type="nucleotide sequence ID" value="NZ_CP065956.1"/>
</dbReference>
<evidence type="ECO:0000313" key="3">
    <source>
        <dbReference type="Proteomes" id="UP000663088"/>
    </source>
</evidence>
<gene>
    <name evidence="2" type="ORF">EM20IM_00990</name>
</gene>
<dbReference type="Proteomes" id="UP000663088">
    <property type="component" value="Chromosome"/>
</dbReference>
<feature type="domain" description="HupH hydrogenase expression protein C-terminal" evidence="1">
    <location>
        <begin position="1"/>
        <end position="58"/>
    </location>
</feature>
<reference evidence="2 3" key="1">
    <citation type="submission" date="2020-12" db="EMBL/GenBank/DDBJ databases">
        <authorList>
            <person name="Awala S.I."/>
            <person name="Gwak J.-H."/>
            <person name="Kim S.-J."/>
            <person name="Rhee S.-K."/>
        </authorList>
    </citation>
    <scope>NUCLEOTIDE SEQUENCE [LARGE SCALE GENOMIC DNA]</scope>
    <source>
        <strain evidence="2 3">IT5</strain>
    </source>
</reference>
<dbReference type="InterPro" id="IPR006894">
    <property type="entry name" value="HupH_Hydgase_express_prot_C"/>
</dbReference>
<evidence type="ECO:0000259" key="1">
    <source>
        <dbReference type="Pfam" id="PF04809"/>
    </source>
</evidence>
<name>A0ABX7PWN4_9BACT</name>
<sequence length="58" mass="6525">MNGPYILVDISRIAREHDFSTHPRVILLNLLLLSLAGQMLMDEKLGHGELNFCIKGYG</sequence>
<evidence type="ECO:0000313" key="2">
    <source>
        <dbReference type="EMBL" id="QSR86981.1"/>
    </source>
</evidence>
<dbReference type="Pfam" id="PF04809">
    <property type="entry name" value="HupH_C"/>
    <property type="match status" value="1"/>
</dbReference>